<evidence type="ECO:0000313" key="2">
    <source>
        <dbReference type="EMBL" id="TQM26417.1"/>
    </source>
</evidence>
<dbReference type="AlphaFoldDB" id="A0A543EXV1"/>
<gene>
    <name evidence="2" type="ORF">FB390_6609</name>
</gene>
<sequence length="197" mass="20880">MAKRAVRGREIRAVVLGLLLAISATGCQISGTATPGPASAVLGPDTAPPPSPPWTLGQVVYHPCTVLGQDDLARLGFAGPGESNVPPGPSYCRWHTLDTAPEPVAMYFAPSPYAKYADVQRISGEEKKNFQTLVIAGRPAFLIDDRRESGHRNCQISVSVPSGGLFRFEYAPRNPGVAGDVCATAQEIATVIAQRLK</sequence>
<dbReference type="Pfam" id="PF12079">
    <property type="entry name" value="DUF3558"/>
    <property type="match status" value="1"/>
</dbReference>
<feature type="signal peptide" evidence="1">
    <location>
        <begin position="1"/>
        <end position="26"/>
    </location>
</feature>
<reference evidence="2 3" key="1">
    <citation type="submission" date="2019-06" db="EMBL/GenBank/DDBJ databases">
        <title>Sequencing the genomes of 1000 actinobacteria strains.</title>
        <authorList>
            <person name="Klenk H.-P."/>
        </authorList>
    </citation>
    <scope>NUCLEOTIDE SEQUENCE [LARGE SCALE GENOMIC DNA]</scope>
    <source>
        <strain evidence="2 3">DSM 103495</strain>
    </source>
</reference>
<keyword evidence="3" id="KW-1185">Reference proteome</keyword>
<evidence type="ECO:0000256" key="1">
    <source>
        <dbReference type="SAM" id="SignalP"/>
    </source>
</evidence>
<comment type="caution">
    <text evidence="2">The sequence shown here is derived from an EMBL/GenBank/DDBJ whole genome shotgun (WGS) entry which is preliminary data.</text>
</comment>
<dbReference type="Proteomes" id="UP000316331">
    <property type="component" value="Unassembled WGS sequence"/>
</dbReference>
<keyword evidence="1" id="KW-0732">Signal</keyword>
<evidence type="ECO:0000313" key="3">
    <source>
        <dbReference type="Proteomes" id="UP000316331"/>
    </source>
</evidence>
<dbReference type="PROSITE" id="PS51257">
    <property type="entry name" value="PROKAR_LIPOPROTEIN"/>
    <property type="match status" value="1"/>
</dbReference>
<organism evidence="2 3">
    <name type="scientific">Nocardia bhagyanarayanae</name>
    <dbReference type="NCBI Taxonomy" id="1215925"/>
    <lineage>
        <taxon>Bacteria</taxon>
        <taxon>Bacillati</taxon>
        <taxon>Actinomycetota</taxon>
        <taxon>Actinomycetes</taxon>
        <taxon>Mycobacteriales</taxon>
        <taxon>Nocardiaceae</taxon>
        <taxon>Nocardia</taxon>
    </lineage>
</organism>
<name>A0A543EXV1_9NOCA</name>
<dbReference type="InterPro" id="IPR024520">
    <property type="entry name" value="DUF3558"/>
</dbReference>
<dbReference type="OrthoDB" id="4555480at2"/>
<feature type="chain" id="PRO_5038885804" evidence="1">
    <location>
        <begin position="27"/>
        <end position="197"/>
    </location>
</feature>
<proteinExistence type="predicted"/>
<accession>A0A543EXV1</accession>
<dbReference type="EMBL" id="VFPG01000002">
    <property type="protein sequence ID" value="TQM26417.1"/>
    <property type="molecule type" value="Genomic_DNA"/>
</dbReference>
<protein>
    <submittedName>
        <fullName evidence="2">Uncharacterized protein DUF3558</fullName>
    </submittedName>
</protein>
<dbReference type="RefSeq" id="WP_141812959.1">
    <property type="nucleotide sequence ID" value="NZ_VFPG01000002.1"/>
</dbReference>